<evidence type="ECO:0000313" key="2">
    <source>
        <dbReference type="Proteomes" id="UP000507222"/>
    </source>
</evidence>
<protein>
    <submittedName>
        <fullName evidence="1">Uncharacterized protein</fullName>
    </submittedName>
</protein>
<accession>A0A6J5ULE3</accession>
<dbReference type="AlphaFoldDB" id="A0A6J5ULE3"/>
<name>A0A6J5ULE3_PRUAR</name>
<proteinExistence type="predicted"/>
<gene>
    <name evidence="1" type="ORF">CURHAP_LOCUS23702</name>
</gene>
<evidence type="ECO:0000313" key="1">
    <source>
        <dbReference type="EMBL" id="CAB4274958.1"/>
    </source>
</evidence>
<dbReference type="EMBL" id="CAEKDK010000003">
    <property type="protein sequence ID" value="CAB4274958.1"/>
    <property type="molecule type" value="Genomic_DNA"/>
</dbReference>
<reference evidence="1 2" key="1">
    <citation type="submission" date="2020-05" db="EMBL/GenBank/DDBJ databases">
        <authorList>
            <person name="Campoy J."/>
            <person name="Schneeberger K."/>
            <person name="Spophaly S."/>
        </authorList>
    </citation>
    <scope>NUCLEOTIDE SEQUENCE [LARGE SCALE GENOMIC DNA]</scope>
    <source>
        <strain evidence="1">PruArmRojPasFocal</strain>
    </source>
</reference>
<dbReference type="Proteomes" id="UP000507222">
    <property type="component" value="Unassembled WGS sequence"/>
</dbReference>
<organism evidence="1 2">
    <name type="scientific">Prunus armeniaca</name>
    <name type="common">Apricot</name>
    <name type="synonym">Armeniaca vulgaris</name>
    <dbReference type="NCBI Taxonomy" id="36596"/>
    <lineage>
        <taxon>Eukaryota</taxon>
        <taxon>Viridiplantae</taxon>
        <taxon>Streptophyta</taxon>
        <taxon>Embryophyta</taxon>
        <taxon>Tracheophyta</taxon>
        <taxon>Spermatophyta</taxon>
        <taxon>Magnoliopsida</taxon>
        <taxon>eudicotyledons</taxon>
        <taxon>Gunneridae</taxon>
        <taxon>Pentapetalae</taxon>
        <taxon>rosids</taxon>
        <taxon>fabids</taxon>
        <taxon>Rosales</taxon>
        <taxon>Rosaceae</taxon>
        <taxon>Amygdaloideae</taxon>
        <taxon>Amygdaleae</taxon>
        <taxon>Prunus</taxon>
    </lineage>
</organism>
<sequence length="76" mass="8485">MQLRAEIVGWTAQHFIENLEGMSGLPTNNLPRSHWLSAAPSPIFPRKPKNDNICFVTSGTFLKMMCSTVLHIMTLG</sequence>